<evidence type="ECO:0000256" key="3">
    <source>
        <dbReference type="ARBA" id="ARBA00022475"/>
    </source>
</evidence>
<feature type="transmembrane region" description="Helical" evidence="8">
    <location>
        <begin position="368"/>
        <end position="386"/>
    </location>
</feature>
<dbReference type="PANTHER" id="PTHR42703">
    <property type="entry name" value="NADH DEHYDROGENASE"/>
    <property type="match status" value="1"/>
</dbReference>
<feature type="transmembrane region" description="Helical" evidence="8">
    <location>
        <begin position="406"/>
        <end position="426"/>
    </location>
</feature>
<feature type="transmembrane region" description="Helical" evidence="8">
    <location>
        <begin position="327"/>
        <end position="347"/>
    </location>
</feature>
<evidence type="ECO:0000256" key="5">
    <source>
        <dbReference type="ARBA" id="ARBA00022989"/>
    </source>
</evidence>
<dbReference type="EMBL" id="FLOC01000015">
    <property type="protein sequence ID" value="SBS33384.1"/>
    <property type="molecule type" value="Genomic_DNA"/>
</dbReference>
<feature type="domain" description="NADH:quinone oxidoreductase/Mrp antiporter transmembrane" evidence="9">
    <location>
        <begin position="129"/>
        <end position="417"/>
    </location>
</feature>
<keyword evidence="5 8" id="KW-1133">Transmembrane helix</keyword>
<feature type="transmembrane region" description="Helical" evidence="8">
    <location>
        <begin position="70"/>
        <end position="97"/>
    </location>
</feature>
<keyword evidence="11" id="KW-1185">Reference proteome</keyword>
<organism evidence="10 11">
    <name type="scientific">Marinomonas aquimarina</name>
    <dbReference type="NCBI Taxonomy" id="295068"/>
    <lineage>
        <taxon>Bacteria</taxon>
        <taxon>Pseudomonadati</taxon>
        <taxon>Pseudomonadota</taxon>
        <taxon>Gammaproteobacteria</taxon>
        <taxon>Oceanospirillales</taxon>
        <taxon>Oceanospirillaceae</taxon>
        <taxon>Marinomonas</taxon>
    </lineage>
</organism>
<evidence type="ECO:0000313" key="11">
    <source>
        <dbReference type="Proteomes" id="UP000092627"/>
    </source>
</evidence>
<dbReference type="InterPro" id="IPR050586">
    <property type="entry name" value="CPA3_Na-H_Antiporter_D"/>
</dbReference>
<protein>
    <submittedName>
        <fullName evidence="10">Na(+)/H(+) antiporter subunit D</fullName>
    </submittedName>
</protein>
<dbReference type="GO" id="GO:0008137">
    <property type="term" value="F:NADH dehydrogenase (ubiquinone) activity"/>
    <property type="evidence" value="ECO:0007669"/>
    <property type="project" value="InterPro"/>
</dbReference>
<dbReference type="STRING" id="295068.MAQ5080_02565"/>
<comment type="subcellular location">
    <subcellularLocation>
        <location evidence="1">Cell membrane</location>
        <topology evidence="1">Multi-pass membrane protein</topology>
    </subcellularLocation>
    <subcellularLocation>
        <location evidence="7">Membrane</location>
        <topology evidence="7">Multi-pass membrane protein</topology>
    </subcellularLocation>
</comment>
<reference evidence="10 11" key="1">
    <citation type="submission" date="2016-06" db="EMBL/GenBank/DDBJ databases">
        <authorList>
            <person name="Kjaerup R.B."/>
            <person name="Dalgaard T.S."/>
            <person name="Juul-Madsen H.R."/>
        </authorList>
    </citation>
    <scope>NUCLEOTIDE SEQUENCE [LARGE SCALE GENOMIC DNA]</scope>
    <source>
        <strain evidence="10 11">CECT 5080</strain>
    </source>
</reference>
<feature type="transmembrane region" description="Helical" evidence="8">
    <location>
        <begin position="6"/>
        <end position="23"/>
    </location>
</feature>
<dbReference type="GO" id="GO:0005886">
    <property type="term" value="C:plasma membrane"/>
    <property type="evidence" value="ECO:0007669"/>
    <property type="project" value="UniProtKB-SubCell"/>
</dbReference>
<evidence type="ECO:0000259" key="9">
    <source>
        <dbReference type="Pfam" id="PF00361"/>
    </source>
</evidence>
<gene>
    <name evidence="10" type="primary">mrpD_1</name>
    <name evidence="10" type="ORF">MAQ5080_02565</name>
</gene>
<sequence length="499" mass="54432">MTTIWLTLPVVLSLLTAVAVFTCQRRKWLCDLISATSVCATLVVAALLTYEVILNGPQAVAFGQWQAPFGIVFVADFLTVAMVLITAIIGAISVFYAMADIRTKHSYTAYHALMHVLLAGVYGAFLTGDIFNLYVWFEVMLIASFGLMILDANKTQIDGALKYVVLNLISTLFFLLAIGLLYGATGTLNLADLNTKAALIAPESQVLLSGLFLFAFAIKAALFPLFAWLPASYHTLPNVVVALFAALLTKVGVYALMRVFTLVFPLHESGWQSTLMWVAALTMLTGVLGAASQFDIKKILSFHIISQIGYMIMGLAVYTPLAIAGAIFYVVHHILVKANLFLIGGLIERRYGTSHLKQLGGAYKAMPWLAFLFFISAFSLAGFPPLSGFWGKFIVIKASLQTSDYWLAATALLVGLLTIFSMSKIWNEAFWKKPTNDELESKALSRATLYLYSLPIVMLAALSLLIGLVAEPFYQFAEHAAQQLLVPDAYIQAVLGGAP</sequence>
<accession>A0A1A8TKC1</accession>
<dbReference type="Proteomes" id="UP000092627">
    <property type="component" value="Unassembled WGS sequence"/>
</dbReference>
<feature type="transmembrane region" description="Helical" evidence="8">
    <location>
        <begin position="30"/>
        <end position="50"/>
    </location>
</feature>
<feature type="transmembrane region" description="Helical" evidence="8">
    <location>
        <begin position="236"/>
        <end position="257"/>
    </location>
</feature>
<feature type="transmembrane region" description="Helical" evidence="8">
    <location>
        <begin position="164"/>
        <end position="185"/>
    </location>
</feature>
<dbReference type="OrthoDB" id="9768329at2"/>
<evidence type="ECO:0000313" key="10">
    <source>
        <dbReference type="EMBL" id="SBS33384.1"/>
    </source>
</evidence>
<dbReference type="RefSeq" id="WP_067211323.1">
    <property type="nucleotide sequence ID" value="NZ_FLOC01000015.1"/>
</dbReference>
<proteinExistence type="inferred from homology"/>
<evidence type="ECO:0000256" key="4">
    <source>
        <dbReference type="ARBA" id="ARBA00022692"/>
    </source>
</evidence>
<dbReference type="GO" id="GO:0042773">
    <property type="term" value="P:ATP synthesis coupled electron transport"/>
    <property type="evidence" value="ECO:0007669"/>
    <property type="project" value="InterPro"/>
</dbReference>
<dbReference type="PANTHER" id="PTHR42703:SF1">
    <property type="entry name" value="NA(+)_H(+) ANTIPORTER SUBUNIT D1"/>
    <property type="match status" value="1"/>
</dbReference>
<feature type="transmembrane region" description="Helical" evidence="8">
    <location>
        <begin position="133"/>
        <end position="152"/>
    </location>
</feature>
<evidence type="ECO:0000256" key="1">
    <source>
        <dbReference type="ARBA" id="ARBA00004651"/>
    </source>
</evidence>
<dbReference type="PRINTS" id="PR01437">
    <property type="entry name" value="NUOXDRDTASE4"/>
</dbReference>
<dbReference type="InterPro" id="IPR001750">
    <property type="entry name" value="ND/Mrp_TM"/>
</dbReference>
<dbReference type="AlphaFoldDB" id="A0A1A8TKC1"/>
<keyword evidence="3" id="KW-1003">Cell membrane</keyword>
<feature type="transmembrane region" description="Helical" evidence="8">
    <location>
        <begin position="205"/>
        <end position="229"/>
    </location>
</feature>
<evidence type="ECO:0000256" key="8">
    <source>
        <dbReference type="SAM" id="Phobius"/>
    </source>
</evidence>
<dbReference type="Pfam" id="PF00361">
    <property type="entry name" value="Proton_antipo_M"/>
    <property type="match status" value="1"/>
</dbReference>
<comment type="similarity">
    <text evidence="2">Belongs to the CPA3 antiporters (TC 2.A.63) subunit D family.</text>
</comment>
<evidence type="ECO:0000256" key="7">
    <source>
        <dbReference type="RuleBase" id="RU000320"/>
    </source>
</evidence>
<evidence type="ECO:0000256" key="6">
    <source>
        <dbReference type="ARBA" id="ARBA00023136"/>
    </source>
</evidence>
<dbReference type="InterPro" id="IPR003918">
    <property type="entry name" value="NADH_UbQ_OxRdtase"/>
</dbReference>
<name>A0A1A8TKC1_9GAMM</name>
<feature type="transmembrane region" description="Helical" evidence="8">
    <location>
        <begin position="300"/>
        <end position="321"/>
    </location>
</feature>
<evidence type="ECO:0000256" key="2">
    <source>
        <dbReference type="ARBA" id="ARBA00005346"/>
    </source>
</evidence>
<feature type="transmembrane region" description="Helical" evidence="8">
    <location>
        <begin position="447"/>
        <end position="470"/>
    </location>
</feature>
<keyword evidence="4 7" id="KW-0812">Transmembrane</keyword>
<feature type="transmembrane region" description="Helical" evidence="8">
    <location>
        <begin position="109"/>
        <end position="127"/>
    </location>
</feature>
<feature type="transmembrane region" description="Helical" evidence="8">
    <location>
        <begin position="269"/>
        <end position="288"/>
    </location>
</feature>
<keyword evidence="6 8" id="KW-0472">Membrane</keyword>